<organism evidence="1 2">
    <name type="scientific">Colocasia esculenta</name>
    <name type="common">Wild taro</name>
    <name type="synonym">Arum esculentum</name>
    <dbReference type="NCBI Taxonomy" id="4460"/>
    <lineage>
        <taxon>Eukaryota</taxon>
        <taxon>Viridiplantae</taxon>
        <taxon>Streptophyta</taxon>
        <taxon>Embryophyta</taxon>
        <taxon>Tracheophyta</taxon>
        <taxon>Spermatophyta</taxon>
        <taxon>Magnoliopsida</taxon>
        <taxon>Liliopsida</taxon>
        <taxon>Araceae</taxon>
        <taxon>Aroideae</taxon>
        <taxon>Colocasieae</taxon>
        <taxon>Colocasia</taxon>
    </lineage>
</organism>
<sequence length="125" mass="14191">MNGADQIHGDHCDKVEGDARRIFNAINNTAHLANVRWSFAHLRRDLMLLENQIPFFVLVILFEQSKIPFVGSREKPLTLMDLALAFLGVNTAEASRPPVEDVLHLLHLHHHCLDPEGLPRRSTDQ</sequence>
<evidence type="ECO:0000313" key="2">
    <source>
        <dbReference type="Proteomes" id="UP000652761"/>
    </source>
</evidence>
<dbReference type="InterPro" id="IPR004158">
    <property type="entry name" value="DUF247_pln"/>
</dbReference>
<name>A0A843W6B2_COLES</name>
<dbReference type="OrthoDB" id="1896044at2759"/>
<comment type="caution">
    <text evidence="1">The sequence shown here is derived from an EMBL/GenBank/DDBJ whole genome shotgun (WGS) entry which is preliminary data.</text>
</comment>
<dbReference type="PANTHER" id="PTHR31170:SF25">
    <property type="entry name" value="BNAA09G04570D PROTEIN"/>
    <property type="match status" value="1"/>
</dbReference>
<dbReference type="PANTHER" id="PTHR31170">
    <property type="entry name" value="BNAC04G53230D PROTEIN"/>
    <property type="match status" value="1"/>
</dbReference>
<dbReference type="AlphaFoldDB" id="A0A843W6B2"/>
<proteinExistence type="predicted"/>
<dbReference type="Proteomes" id="UP000652761">
    <property type="component" value="Unassembled WGS sequence"/>
</dbReference>
<feature type="non-terminal residue" evidence="1">
    <location>
        <position position="1"/>
    </location>
</feature>
<reference evidence="1" key="1">
    <citation type="submission" date="2017-07" db="EMBL/GenBank/DDBJ databases">
        <title>Taro Niue Genome Assembly and Annotation.</title>
        <authorList>
            <person name="Atibalentja N."/>
            <person name="Keating K."/>
            <person name="Fields C.J."/>
        </authorList>
    </citation>
    <scope>NUCLEOTIDE SEQUENCE</scope>
    <source>
        <strain evidence="1">Niue_2</strain>
        <tissue evidence="1">Leaf</tissue>
    </source>
</reference>
<evidence type="ECO:0000313" key="1">
    <source>
        <dbReference type="EMBL" id="MQM06573.1"/>
    </source>
</evidence>
<keyword evidence="2" id="KW-1185">Reference proteome</keyword>
<dbReference type="Pfam" id="PF03140">
    <property type="entry name" value="DUF247"/>
    <property type="match status" value="1"/>
</dbReference>
<gene>
    <name evidence="1" type="ORF">Taro_039400</name>
</gene>
<accession>A0A843W6B2</accession>
<protein>
    <submittedName>
        <fullName evidence="1">Uncharacterized protein</fullName>
    </submittedName>
</protein>
<dbReference type="EMBL" id="NMUH01003662">
    <property type="protein sequence ID" value="MQM06573.1"/>
    <property type="molecule type" value="Genomic_DNA"/>
</dbReference>